<dbReference type="RefSeq" id="WP_419185902.1">
    <property type="nucleotide sequence ID" value="NZ_CP036290.1"/>
</dbReference>
<evidence type="ECO:0000256" key="1">
    <source>
        <dbReference type="ARBA" id="ARBA00022729"/>
    </source>
</evidence>
<evidence type="ECO:0000313" key="4">
    <source>
        <dbReference type="Proteomes" id="UP000319342"/>
    </source>
</evidence>
<evidence type="ECO:0000259" key="2">
    <source>
        <dbReference type="Pfam" id="PF07593"/>
    </source>
</evidence>
<protein>
    <submittedName>
        <fullName evidence="3">FG-GAP repeat protein</fullName>
    </submittedName>
</protein>
<accession>A0A518D203</accession>
<reference evidence="3 4" key="1">
    <citation type="submission" date="2019-02" db="EMBL/GenBank/DDBJ databases">
        <title>Deep-cultivation of Planctomycetes and their phenomic and genomic characterization uncovers novel biology.</title>
        <authorList>
            <person name="Wiegand S."/>
            <person name="Jogler M."/>
            <person name="Boedeker C."/>
            <person name="Pinto D."/>
            <person name="Vollmers J."/>
            <person name="Rivas-Marin E."/>
            <person name="Kohn T."/>
            <person name="Peeters S.H."/>
            <person name="Heuer A."/>
            <person name="Rast P."/>
            <person name="Oberbeckmann S."/>
            <person name="Bunk B."/>
            <person name="Jeske O."/>
            <person name="Meyerdierks A."/>
            <person name="Storesund J.E."/>
            <person name="Kallscheuer N."/>
            <person name="Luecker S."/>
            <person name="Lage O.M."/>
            <person name="Pohl T."/>
            <person name="Merkel B.J."/>
            <person name="Hornburger P."/>
            <person name="Mueller R.-W."/>
            <person name="Bruemmer F."/>
            <person name="Labrenz M."/>
            <person name="Spormann A.M."/>
            <person name="Op den Camp H."/>
            <person name="Overmann J."/>
            <person name="Amann R."/>
            <person name="Jetten M.S.M."/>
            <person name="Mascher T."/>
            <person name="Medema M.H."/>
            <person name="Devos D.P."/>
            <person name="Kaster A.-K."/>
            <person name="Ovreas L."/>
            <person name="Rohde M."/>
            <person name="Galperin M.Y."/>
            <person name="Jogler C."/>
        </authorList>
    </citation>
    <scope>NUCLEOTIDE SEQUENCE [LARGE SCALE GENOMIC DNA]</scope>
    <source>
        <strain evidence="3 4">Pla163</strain>
    </source>
</reference>
<dbReference type="Gene3D" id="2.130.10.130">
    <property type="entry name" value="Integrin alpha, N-terminal"/>
    <property type="match status" value="1"/>
</dbReference>
<evidence type="ECO:0000313" key="3">
    <source>
        <dbReference type="EMBL" id="QDU85513.1"/>
    </source>
</evidence>
<sequence>MLITIAAMTLALGPGSGASCVQDEVSTDPKQSGADYGWVEPEGEARTPSEARTLVVRSAKGWETVDVRVPVRSVLLPIISRSEVVVRPDVGPDGIEIATVTPRGGTPATLLVQACVHPSDHQLAQVDGVFVLLGPPELPRTRILEFETGERRSDAVPRLARRDGIHASVDLLELCLDDPQDPGLSLVAIAPGGRGGATRTPGLEFSEWVALGGPLAEHVHGERDPRTGLGMRTNLGSTSASEIWVWAVDQLFLTPTRSPLPPILVEGIRPPPSEPPSELVAHVQGAVDLADAEFHRLRFDAIEAAAGTTVTYVVTFVDAADSMALLRRADPSGFFLDAAVESIEPLRNRVAFDGDSLARAVHLEGPDEQLDIRPTMGPGAAWGDVDLDGWNDIYVVQGGGREGSPIPTNRLFENDASMLARDTRSFTDVTDTWGGADTGAGMGALFLDADGDRDLDLFVANYGADVLFENRLEESTDGTPKLVDVSATAGVGGDLWSAGICAGDVDNDGDLDLYVTSYLEYDESQMPSLEDLPYQREDPVAMLPFAFPGQRNQLLINESTPDGLRFVDRAKEWRAADELGRGMQPIMFDFDRDGWLDLYVANDVSPNVLFKNNKDGRFRDVSFATGMDDPRGGMGVALGDVDMDGDEDLFLTNWELEPNALYTSNLQAHASQRHRVATFRDTIVKSGLGPHGVGVTSWAAVLFDLENDGDLDLFVANGYTSPDYESTGICVGQPDHLFTNDGRGKFTVAHEKIAPFAENGGRDLPSRCAIECDFDRDGDVDLFVTANNSAYRLLENHTREPGAPNAEGAGHWLGVKLLAPAPNTYAIGARVEVVTDRRTFVRTLLAGSGYLGGNAPELHFGLGTAERIERVVVHPPGYDAATDGPVAPRVFTPEDTTELALDRWVTLDLR</sequence>
<organism evidence="3 4">
    <name type="scientific">Rohdeia mirabilis</name>
    <dbReference type="NCBI Taxonomy" id="2528008"/>
    <lineage>
        <taxon>Bacteria</taxon>
        <taxon>Pseudomonadati</taxon>
        <taxon>Planctomycetota</taxon>
        <taxon>Planctomycetia</taxon>
        <taxon>Planctomycetia incertae sedis</taxon>
        <taxon>Rohdeia</taxon>
    </lineage>
</organism>
<dbReference type="PANTHER" id="PTHR16026">
    <property type="entry name" value="CARTILAGE ACIDIC PROTEIN 1"/>
    <property type="match status" value="1"/>
</dbReference>
<gene>
    <name evidence="3" type="ORF">Pla163_26450</name>
</gene>
<dbReference type="InterPro" id="IPR027039">
    <property type="entry name" value="Crtac1"/>
</dbReference>
<dbReference type="Pfam" id="PF07593">
    <property type="entry name" value="UnbV_ASPIC"/>
    <property type="match status" value="1"/>
</dbReference>
<dbReference type="Pfam" id="PF13517">
    <property type="entry name" value="FG-GAP_3"/>
    <property type="match status" value="2"/>
</dbReference>
<keyword evidence="4" id="KW-1185">Reference proteome</keyword>
<dbReference type="PANTHER" id="PTHR16026:SF0">
    <property type="entry name" value="CARTILAGE ACIDIC PROTEIN 1"/>
    <property type="match status" value="1"/>
</dbReference>
<dbReference type="InterPro" id="IPR011519">
    <property type="entry name" value="UnbV_ASPIC"/>
</dbReference>
<dbReference type="SUPFAM" id="SSF69318">
    <property type="entry name" value="Integrin alpha N-terminal domain"/>
    <property type="match status" value="1"/>
</dbReference>
<dbReference type="AlphaFoldDB" id="A0A518D203"/>
<dbReference type="InterPro" id="IPR013517">
    <property type="entry name" value="FG-GAP"/>
</dbReference>
<feature type="domain" description="ASPIC/UnbV" evidence="2">
    <location>
        <begin position="826"/>
        <end position="874"/>
    </location>
</feature>
<keyword evidence="1" id="KW-0732">Signal</keyword>
<name>A0A518D203_9BACT</name>
<proteinExistence type="predicted"/>
<dbReference type="InterPro" id="IPR028994">
    <property type="entry name" value="Integrin_alpha_N"/>
</dbReference>
<dbReference type="EMBL" id="CP036290">
    <property type="protein sequence ID" value="QDU85513.1"/>
    <property type="molecule type" value="Genomic_DNA"/>
</dbReference>
<dbReference type="Proteomes" id="UP000319342">
    <property type="component" value="Chromosome"/>
</dbReference>